<dbReference type="FunFam" id="3.30.40.10:FF:000022">
    <property type="entry name" value="E3 ubiquitin-protein ligase RING1-like"/>
    <property type="match status" value="1"/>
</dbReference>
<evidence type="ECO:0000256" key="7">
    <source>
        <dbReference type="ARBA" id="ARBA00022833"/>
    </source>
</evidence>
<keyword evidence="11" id="KW-1185">Reference proteome</keyword>
<dbReference type="GO" id="GO:0008270">
    <property type="term" value="F:zinc ion binding"/>
    <property type="evidence" value="ECO:0007669"/>
    <property type="project" value="UniProtKB-KW"/>
</dbReference>
<dbReference type="PANTHER" id="PTHR15710:SF116">
    <property type="entry name" value="RING_U-BOX SUPERFAMILY PROTEIN"/>
    <property type="match status" value="1"/>
</dbReference>
<dbReference type="GO" id="GO:0005737">
    <property type="term" value="C:cytoplasm"/>
    <property type="evidence" value="ECO:0000318"/>
    <property type="project" value="GO_Central"/>
</dbReference>
<dbReference type="InterPro" id="IPR013083">
    <property type="entry name" value="Znf_RING/FYVE/PHD"/>
</dbReference>
<keyword evidence="3" id="KW-0808">Transferase</keyword>
<name>A0A022QH37_ERYGU</name>
<organism evidence="10 11">
    <name type="scientific">Erythranthe guttata</name>
    <name type="common">Yellow monkey flower</name>
    <name type="synonym">Mimulus guttatus</name>
    <dbReference type="NCBI Taxonomy" id="4155"/>
    <lineage>
        <taxon>Eukaryota</taxon>
        <taxon>Viridiplantae</taxon>
        <taxon>Streptophyta</taxon>
        <taxon>Embryophyta</taxon>
        <taxon>Tracheophyta</taxon>
        <taxon>Spermatophyta</taxon>
        <taxon>Magnoliopsida</taxon>
        <taxon>eudicotyledons</taxon>
        <taxon>Gunneridae</taxon>
        <taxon>Pentapetalae</taxon>
        <taxon>asterids</taxon>
        <taxon>lamiids</taxon>
        <taxon>Lamiales</taxon>
        <taxon>Phrymaceae</taxon>
        <taxon>Erythranthe</taxon>
    </lineage>
</organism>
<dbReference type="Proteomes" id="UP000030748">
    <property type="component" value="Unassembled WGS sequence"/>
</dbReference>
<dbReference type="SUPFAM" id="SSF57850">
    <property type="entry name" value="RING/U-box"/>
    <property type="match status" value="1"/>
</dbReference>
<protein>
    <recommendedName>
        <fullName evidence="2">RING-type E3 ubiquitin transferase</fullName>
        <ecNumber evidence="2">2.3.2.27</ecNumber>
    </recommendedName>
</protein>
<dbReference type="eggNOG" id="KOG0800">
    <property type="taxonomic scope" value="Eukaryota"/>
</dbReference>
<sequence>MPTFRHPGITVNGVRRTRTYHYYWCRRCQRSIRTTTTNPSEILCPVCFGQINHELDISRPRPLLEPGFESSSGARLLDSLARMLDPPIPNATHRASVLLQFIGPDGRTGPVSRPSSDQGLDELIQELTQNDRPGPPTASPSAIEALPVVELRGEYLKNNDTCCPVCKDEFEVGVLVRELPCKHFYHSDCIVPWLHINNTCPVCRYEIRGLNNNNNNNNNNDASNNNFFGDDYNFEGFMFGEGEEAGEMEYSENWRWAHDLLSLRPFSLVMNWAQLCLDFLDDRINVSRGGN</sequence>
<dbReference type="SMART" id="SM00184">
    <property type="entry name" value="RING"/>
    <property type="match status" value="1"/>
</dbReference>
<evidence type="ECO:0000256" key="4">
    <source>
        <dbReference type="ARBA" id="ARBA00022723"/>
    </source>
</evidence>
<keyword evidence="5 8" id="KW-0863">Zinc-finger</keyword>
<accession>A0A022QH37</accession>
<dbReference type="STRING" id="4155.A0A022QH37"/>
<dbReference type="PROSITE" id="PS50089">
    <property type="entry name" value="ZF_RING_2"/>
    <property type="match status" value="1"/>
</dbReference>
<feature type="domain" description="RING-type" evidence="9">
    <location>
        <begin position="163"/>
        <end position="204"/>
    </location>
</feature>
<dbReference type="PANTHER" id="PTHR15710">
    <property type="entry name" value="E3 UBIQUITIN-PROTEIN LIGASE PRAJA"/>
    <property type="match status" value="1"/>
</dbReference>
<evidence type="ECO:0000256" key="5">
    <source>
        <dbReference type="ARBA" id="ARBA00022771"/>
    </source>
</evidence>
<keyword evidence="4" id="KW-0479">Metal-binding</keyword>
<evidence type="ECO:0000256" key="1">
    <source>
        <dbReference type="ARBA" id="ARBA00000900"/>
    </source>
</evidence>
<dbReference type="GO" id="GO:0061630">
    <property type="term" value="F:ubiquitin protein ligase activity"/>
    <property type="evidence" value="ECO:0000318"/>
    <property type="project" value="GO_Central"/>
</dbReference>
<dbReference type="InterPro" id="IPR001841">
    <property type="entry name" value="Znf_RING"/>
</dbReference>
<keyword evidence="7" id="KW-0862">Zinc</keyword>
<evidence type="ECO:0000313" key="11">
    <source>
        <dbReference type="Proteomes" id="UP000030748"/>
    </source>
</evidence>
<evidence type="ECO:0000256" key="3">
    <source>
        <dbReference type="ARBA" id="ARBA00022679"/>
    </source>
</evidence>
<reference evidence="10 11" key="1">
    <citation type="journal article" date="2013" name="Proc. Natl. Acad. Sci. U.S.A.">
        <title>Fine-scale variation in meiotic recombination in Mimulus inferred from population shotgun sequencing.</title>
        <authorList>
            <person name="Hellsten U."/>
            <person name="Wright K.M."/>
            <person name="Jenkins J."/>
            <person name="Shu S."/>
            <person name="Yuan Y."/>
            <person name="Wessler S.R."/>
            <person name="Schmutz J."/>
            <person name="Willis J.H."/>
            <person name="Rokhsar D.S."/>
        </authorList>
    </citation>
    <scope>NUCLEOTIDE SEQUENCE [LARGE SCALE GENOMIC DNA]</scope>
    <source>
        <strain evidence="11">cv. DUN x IM62</strain>
    </source>
</reference>
<keyword evidence="6" id="KW-0833">Ubl conjugation pathway</keyword>
<gene>
    <name evidence="10" type="ORF">MIMGU_mgv1a025958mg</name>
</gene>
<evidence type="ECO:0000256" key="8">
    <source>
        <dbReference type="PROSITE-ProRule" id="PRU00175"/>
    </source>
</evidence>
<dbReference type="EC" id="2.3.2.27" evidence="2"/>
<dbReference type="EMBL" id="KI631651">
    <property type="protein sequence ID" value="EYU26548.1"/>
    <property type="molecule type" value="Genomic_DNA"/>
</dbReference>
<proteinExistence type="predicted"/>
<dbReference type="Pfam" id="PF13639">
    <property type="entry name" value="zf-RING_2"/>
    <property type="match status" value="1"/>
</dbReference>
<dbReference type="AlphaFoldDB" id="A0A022QH37"/>
<dbReference type="GO" id="GO:0016567">
    <property type="term" value="P:protein ubiquitination"/>
    <property type="evidence" value="ECO:0000318"/>
    <property type="project" value="GO_Central"/>
</dbReference>
<evidence type="ECO:0000259" key="9">
    <source>
        <dbReference type="PROSITE" id="PS50089"/>
    </source>
</evidence>
<evidence type="ECO:0000256" key="2">
    <source>
        <dbReference type="ARBA" id="ARBA00012483"/>
    </source>
</evidence>
<dbReference type="Gene3D" id="3.30.40.10">
    <property type="entry name" value="Zinc/RING finger domain, C3HC4 (zinc finger)"/>
    <property type="match status" value="1"/>
</dbReference>
<evidence type="ECO:0000313" key="10">
    <source>
        <dbReference type="EMBL" id="EYU26548.1"/>
    </source>
</evidence>
<evidence type="ECO:0000256" key="6">
    <source>
        <dbReference type="ARBA" id="ARBA00022786"/>
    </source>
</evidence>
<comment type="catalytic activity">
    <reaction evidence="1">
        <text>S-ubiquitinyl-[E2 ubiquitin-conjugating enzyme]-L-cysteine + [acceptor protein]-L-lysine = [E2 ubiquitin-conjugating enzyme]-L-cysteine + N(6)-ubiquitinyl-[acceptor protein]-L-lysine.</text>
        <dbReference type="EC" id="2.3.2.27"/>
    </reaction>
</comment>